<dbReference type="PROSITE" id="PS50928">
    <property type="entry name" value="ABC_TM1"/>
    <property type="match status" value="1"/>
</dbReference>
<gene>
    <name evidence="9" type="ORF">Q7514_25465</name>
</gene>
<keyword evidence="4 7" id="KW-0812">Transmembrane</keyword>
<keyword evidence="2 7" id="KW-0813">Transport</keyword>
<feature type="transmembrane region" description="Helical" evidence="7">
    <location>
        <begin position="169"/>
        <end position="190"/>
    </location>
</feature>
<dbReference type="InterPro" id="IPR000515">
    <property type="entry name" value="MetI-like"/>
</dbReference>
<dbReference type="Pfam" id="PF00528">
    <property type="entry name" value="BPD_transp_1"/>
    <property type="match status" value="1"/>
</dbReference>
<feature type="transmembrane region" description="Helical" evidence="7">
    <location>
        <begin position="101"/>
        <end position="121"/>
    </location>
</feature>
<comment type="similarity">
    <text evidence="7">Belongs to the binding-protein-dependent transport system permease family.</text>
</comment>
<keyword evidence="10" id="KW-1185">Reference proteome</keyword>
<dbReference type="RefSeq" id="WP_330136062.1">
    <property type="nucleotide sequence ID" value="NZ_JAUTXY010000015.1"/>
</dbReference>
<evidence type="ECO:0000256" key="5">
    <source>
        <dbReference type="ARBA" id="ARBA00022989"/>
    </source>
</evidence>
<keyword evidence="5 7" id="KW-1133">Transmembrane helix</keyword>
<dbReference type="PANTHER" id="PTHR30151:SF0">
    <property type="entry name" value="ABC TRANSPORTER PERMEASE PROTEIN MJ0413-RELATED"/>
    <property type="match status" value="1"/>
</dbReference>
<evidence type="ECO:0000313" key="9">
    <source>
        <dbReference type="EMBL" id="MEE2060875.1"/>
    </source>
</evidence>
<organism evidence="9 10">
    <name type="scientific">Rhodococcus artemisiae</name>
    <dbReference type="NCBI Taxonomy" id="714159"/>
    <lineage>
        <taxon>Bacteria</taxon>
        <taxon>Bacillati</taxon>
        <taxon>Actinomycetota</taxon>
        <taxon>Actinomycetes</taxon>
        <taxon>Mycobacteriales</taxon>
        <taxon>Nocardiaceae</taxon>
        <taxon>Rhodococcus</taxon>
    </lineage>
</organism>
<evidence type="ECO:0000259" key="8">
    <source>
        <dbReference type="PROSITE" id="PS50928"/>
    </source>
</evidence>
<dbReference type="PANTHER" id="PTHR30151">
    <property type="entry name" value="ALKANE SULFONATE ABC TRANSPORTER-RELATED, MEMBRANE SUBUNIT"/>
    <property type="match status" value="1"/>
</dbReference>
<dbReference type="InterPro" id="IPR035906">
    <property type="entry name" value="MetI-like_sf"/>
</dbReference>
<accession>A0ABU7LH28</accession>
<sequence length="272" mass="28354">MNASSVGTRSPRYALGAALCVAVLLGVWHWLSLGQSPAVMPSPVQTLEALWDIVADGSLATELTLTLVRAATATVLALCVGILFGWAATVSPFADGVLAPLRAILQGLPPIVLIVCLVLWMGSDPSITIIVCATVMVPLIASATASALQSIDPNLLELGTGLRLSRSRRLVFIVVPSILPPIVAATGAVASGSVRVAVMAELLSAPDGVGAAIAQTRTLLQTPELFAWTLAIIVCALLVDLVIRVVVKRWTAVFSPSDRAATARTRKGTRIR</sequence>
<evidence type="ECO:0000313" key="10">
    <source>
        <dbReference type="Proteomes" id="UP001336020"/>
    </source>
</evidence>
<feature type="transmembrane region" description="Helical" evidence="7">
    <location>
        <begin position="12"/>
        <end position="31"/>
    </location>
</feature>
<keyword evidence="6 7" id="KW-0472">Membrane</keyword>
<comment type="caution">
    <text evidence="9">The sequence shown here is derived from an EMBL/GenBank/DDBJ whole genome shotgun (WGS) entry which is preliminary data.</text>
</comment>
<feature type="transmembrane region" description="Helical" evidence="7">
    <location>
        <begin position="225"/>
        <end position="247"/>
    </location>
</feature>
<evidence type="ECO:0000256" key="6">
    <source>
        <dbReference type="ARBA" id="ARBA00023136"/>
    </source>
</evidence>
<protein>
    <submittedName>
        <fullName evidence="9">ABC transporter permease subunit</fullName>
    </submittedName>
</protein>
<feature type="transmembrane region" description="Helical" evidence="7">
    <location>
        <begin position="67"/>
        <end position="89"/>
    </location>
</feature>
<dbReference type="SUPFAM" id="SSF161098">
    <property type="entry name" value="MetI-like"/>
    <property type="match status" value="1"/>
</dbReference>
<evidence type="ECO:0000256" key="7">
    <source>
        <dbReference type="RuleBase" id="RU363032"/>
    </source>
</evidence>
<evidence type="ECO:0000256" key="4">
    <source>
        <dbReference type="ARBA" id="ARBA00022692"/>
    </source>
</evidence>
<dbReference type="CDD" id="cd06261">
    <property type="entry name" value="TM_PBP2"/>
    <property type="match status" value="1"/>
</dbReference>
<comment type="subcellular location">
    <subcellularLocation>
        <location evidence="1 7">Cell membrane</location>
        <topology evidence="1 7">Multi-pass membrane protein</topology>
    </subcellularLocation>
</comment>
<reference evidence="9 10" key="1">
    <citation type="submission" date="2023-07" db="EMBL/GenBank/DDBJ databases">
        <authorList>
            <person name="Girao M."/>
            <person name="Carvalho M.F."/>
        </authorList>
    </citation>
    <scope>NUCLEOTIDE SEQUENCE [LARGE SCALE GENOMIC DNA]</scope>
    <source>
        <strain evidence="9 10">YIM65754</strain>
    </source>
</reference>
<feature type="transmembrane region" description="Helical" evidence="7">
    <location>
        <begin position="127"/>
        <end position="148"/>
    </location>
</feature>
<dbReference type="Proteomes" id="UP001336020">
    <property type="component" value="Unassembled WGS sequence"/>
</dbReference>
<evidence type="ECO:0000256" key="1">
    <source>
        <dbReference type="ARBA" id="ARBA00004651"/>
    </source>
</evidence>
<proteinExistence type="inferred from homology"/>
<feature type="domain" description="ABC transmembrane type-1" evidence="8">
    <location>
        <begin position="63"/>
        <end position="243"/>
    </location>
</feature>
<keyword evidence="3" id="KW-1003">Cell membrane</keyword>
<evidence type="ECO:0000256" key="2">
    <source>
        <dbReference type="ARBA" id="ARBA00022448"/>
    </source>
</evidence>
<name>A0ABU7LH28_9NOCA</name>
<evidence type="ECO:0000256" key="3">
    <source>
        <dbReference type="ARBA" id="ARBA00022475"/>
    </source>
</evidence>
<dbReference type="EMBL" id="JAUTXY010000015">
    <property type="protein sequence ID" value="MEE2060875.1"/>
    <property type="molecule type" value="Genomic_DNA"/>
</dbReference>
<dbReference type="Gene3D" id="1.10.3720.10">
    <property type="entry name" value="MetI-like"/>
    <property type="match status" value="1"/>
</dbReference>